<reference evidence="2 3" key="1">
    <citation type="journal article" date="2015" name="Nat. Commun.">
        <title>Lucilia cuprina genome unlocks parasitic fly biology to underpin future interventions.</title>
        <authorList>
            <person name="Anstead C.A."/>
            <person name="Korhonen P.K."/>
            <person name="Young N.D."/>
            <person name="Hall R.S."/>
            <person name="Jex A.R."/>
            <person name="Murali S.C."/>
            <person name="Hughes D.S."/>
            <person name="Lee S.F."/>
            <person name="Perry T."/>
            <person name="Stroehlein A.J."/>
            <person name="Ansell B.R."/>
            <person name="Breugelmans B."/>
            <person name="Hofmann A."/>
            <person name="Qu J."/>
            <person name="Dugan S."/>
            <person name="Lee S.L."/>
            <person name="Chao H."/>
            <person name="Dinh H."/>
            <person name="Han Y."/>
            <person name="Doddapaneni H.V."/>
            <person name="Worley K.C."/>
            <person name="Muzny D.M."/>
            <person name="Ioannidis P."/>
            <person name="Waterhouse R.M."/>
            <person name="Zdobnov E.M."/>
            <person name="James P.J."/>
            <person name="Bagnall N.H."/>
            <person name="Kotze A.C."/>
            <person name="Gibbs R.A."/>
            <person name="Richards S."/>
            <person name="Batterham P."/>
            <person name="Gasser R.B."/>
        </authorList>
    </citation>
    <scope>NUCLEOTIDE SEQUENCE [LARGE SCALE GENOMIC DNA]</scope>
    <source>
        <strain evidence="2 3">LS</strain>
        <tissue evidence="2">Full body</tissue>
    </source>
</reference>
<dbReference type="AlphaFoldDB" id="A0A0L0C9X8"/>
<proteinExistence type="predicted"/>
<sequence>MSSLLLLLLQLDVIPSGKNFGTNLKVVKSGYDDLSFAVKRRNVFSILCRWFLLTVPSSSNSFKMVFLESSLLYEVGYYSEALKLYFFRRISLFFHNDVGCSVKFTSETCYLSCEPITLMVLQSGVIEVQQHGNSPRLLTSSQPRLEGREVIYCLISELILSRATETGLPHFIVSVSFSNPGV</sequence>
<evidence type="ECO:0000256" key="1">
    <source>
        <dbReference type="SAM" id="SignalP"/>
    </source>
</evidence>
<accession>A0A0L0C9X8</accession>
<dbReference type="Proteomes" id="UP000037069">
    <property type="component" value="Unassembled WGS sequence"/>
</dbReference>
<feature type="chain" id="PRO_5005536024" evidence="1">
    <location>
        <begin position="20"/>
        <end position="182"/>
    </location>
</feature>
<comment type="caution">
    <text evidence="2">The sequence shown here is derived from an EMBL/GenBank/DDBJ whole genome shotgun (WGS) entry which is preliminary data.</text>
</comment>
<name>A0A0L0C9X8_LUCCU</name>
<dbReference type="EMBL" id="JRES01000714">
    <property type="protein sequence ID" value="KNC29015.1"/>
    <property type="molecule type" value="Genomic_DNA"/>
</dbReference>
<keyword evidence="1" id="KW-0732">Signal</keyword>
<gene>
    <name evidence="2" type="ORF">FF38_10149</name>
</gene>
<evidence type="ECO:0000313" key="2">
    <source>
        <dbReference type="EMBL" id="KNC29015.1"/>
    </source>
</evidence>
<protein>
    <submittedName>
        <fullName evidence="2">Uncharacterized protein</fullName>
    </submittedName>
</protein>
<evidence type="ECO:0000313" key="3">
    <source>
        <dbReference type="Proteomes" id="UP000037069"/>
    </source>
</evidence>
<keyword evidence="3" id="KW-1185">Reference proteome</keyword>
<organism evidence="2 3">
    <name type="scientific">Lucilia cuprina</name>
    <name type="common">Green bottle fly</name>
    <name type="synonym">Australian sheep blowfly</name>
    <dbReference type="NCBI Taxonomy" id="7375"/>
    <lineage>
        <taxon>Eukaryota</taxon>
        <taxon>Metazoa</taxon>
        <taxon>Ecdysozoa</taxon>
        <taxon>Arthropoda</taxon>
        <taxon>Hexapoda</taxon>
        <taxon>Insecta</taxon>
        <taxon>Pterygota</taxon>
        <taxon>Neoptera</taxon>
        <taxon>Endopterygota</taxon>
        <taxon>Diptera</taxon>
        <taxon>Brachycera</taxon>
        <taxon>Muscomorpha</taxon>
        <taxon>Oestroidea</taxon>
        <taxon>Calliphoridae</taxon>
        <taxon>Luciliinae</taxon>
        <taxon>Lucilia</taxon>
    </lineage>
</organism>
<feature type="signal peptide" evidence="1">
    <location>
        <begin position="1"/>
        <end position="19"/>
    </location>
</feature>